<gene>
    <name evidence="4" type="ORF">ABVT43_16605</name>
</gene>
<feature type="domain" description="NodB homology" evidence="3">
    <location>
        <begin position="62"/>
        <end position="255"/>
    </location>
</feature>
<dbReference type="InterPro" id="IPR002509">
    <property type="entry name" value="NODB_dom"/>
</dbReference>
<dbReference type="Gene3D" id="3.20.20.370">
    <property type="entry name" value="Glycoside hydrolase/deacetylase"/>
    <property type="match status" value="1"/>
</dbReference>
<name>A0ABV2BXW6_9GAMM</name>
<sequence>MDTPVFMYHAIYHSVESLKGADPVYAVSFATFDEHIRLCEMQQRKICSVTEFVKANPVNQGQYCLFTFDDGHISNYEASLRLIEKGYSADLFVNSAFINTENYMTEQQLKEVSDAGIAIQSHGHEHPYFSDLPAEEVRHQLVQSKQIIENITGKTVNVFAPPGGRINAQVVQIAKEVGYTCIANSKPGVIKSRYDHFDIPRLPIQQHTSSQTVQDWLMPSAKGVFNLQLKYGVTKVAKTLLGNKRYEALRGKVLN</sequence>
<dbReference type="Proteomes" id="UP001548189">
    <property type="component" value="Unassembled WGS sequence"/>
</dbReference>
<protein>
    <submittedName>
        <fullName evidence="4">Polysaccharide deacetylase family protein</fullName>
        <ecNumber evidence="4">3.-.-.-</ecNumber>
    </submittedName>
</protein>
<organism evidence="4 5">
    <name type="scientific">Aliikangiella maris</name>
    <dbReference type="NCBI Taxonomy" id="3162458"/>
    <lineage>
        <taxon>Bacteria</taxon>
        <taxon>Pseudomonadati</taxon>
        <taxon>Pseudomonadota</taxon>
        <taxon>Gammaproteobacteria</taxon>
        <taxon>Oceanospirillales</taxon>
        <taxon>Pleioneaceae</taxon>
        <taxon>Aliikangiella</taxon>
    </lineage>
</organism>
<comment type="subcellular location">
    <subcellularLocation>
        <location evidence="1">Secreted</location>
    </subcellularLocation>
</comment>
<dbReference type="EMBL" id="JBEVCJ010000026">
    <property type="protein sequence ID" value="MET1256765.1"/>
    <property type="molecule type" value="Genomic_DNA"/>
</dbReference>
<evidence type="ECO:0000313" key="5">
    <source>
        <dbReference type="Proteomes" id="UP001548189"/>
    </source>
</evidence>
<evidence type="ECO:0000256" key="1">
    <source>
        <dbReference type="ARBA" id="ARBA00004613"/>
    </source>
</evidence>
<dbReference type="PANTHER" id="PTHR34216">
    <property type="match status" value="1"/>
</dbReference>
<dbReference type="InterPro" id="IPR051398">
    <property type="entry name" value="Polysacch_Deacetylase"/>
</dbReference>
<evidence type="ECO:0000256" key="2">
    <source>
        <dbReference type="ARBA" id="ARBA00022729"/>
    </source>
</evidence>
<dbReference type="RefSeq" id="WP_353897347.1">
    <property type="nucleotide sequence ID" value="NZ_JBEVCJ010000026.1"/>
</dbReference>
<keyword evidence="5" id="KW-1185">Reference proteome</keyword>
<dbReference type="PANTHER" id="PTHR34216:SF3">
    <property type="entry name" value="POLY-BETA-1,6-N-ACETYL-D-GLUCOSAMINE N-DEACETYLASE"/>
    <property type="match status" value="1"/>
</dbReference>
<evidence type="ECO:0000313" key="4">
    <source>
        <dbReference type="EMBL" id="MET1256765.1"/>
    </source>
</evidence>
<dbReference type="Pfam" id="PF01522">
    <property type="entry name" value="Polysacc_deac_1"/>
    <property type="match status" value="1"/>
</dbReference>
<dbReference type="SUPFAM" id="SSF88713">
    <property type="entry name" value="Glycoside hydrolase/deacetylase"/>
    <property type="match status" value="1"/>
</dbReference>
<dbReference type="PROSITE" id="PS51677">
    <property type="entry name" value="NODB"/>
    <property type="match status" value="1"/>
</dbReference>
<keyword evidence="2" id="KW-0732">Signal</keyword>
<evidence type="ECO:0000259" key="3">
    <source>
        <dbReference type="PROSITE" id="PS51677"/>
    </source>
</evidence>
<proteinExistence type="predicted"/>
<dbReference type="CDD" id="cd10918">
    <property type="entry name" value="CE4_NodB_like_5s_6s"/>
    <property type="match status" value="1"/>
</dbReference>
<accession>A0ABV2BXW6</accession>
<comment type="caution">
    <text evidence="4">The sequence shown here is derived from an EMBL/GenBank/DDBJ whole genome shotgun (WGS) entry which is preliminary data.</text>
</comment>
<dbReference type="GO" id="GO:0016787">
    <property type="term" value="F:hydrolase activity"/>
    <property type="evidence" value="ECO:0007669"/>
    <property type="project" value="UniProtKB-KW"/>
</dbReference>
<reference evidence="4 5" key="1">
    <citation type="submission" date="2024-06" db="EMBL/GenBank/DDBJ databases">
        <authorList>
            <person name="Li F."/>
        </authorList>
    </citation>
    <scope>NUCLEOTIDE SEQUENCE [LARGE SCALE GENOMIC DNA]</scope>
    <source>
        <strain evidence="4 5">GXAS 311</strain>
    </source>
</reference>
<dbReference type="InterPro" id="IPR011330">
    <property type="entry name" value="Glyco_hydro/deAcase_b/a-brl"/>
</dbReference>
<dbReference type="EC" id="3.-.-.-" evidence="4"/>
<keyword evidence="4" id="KW-0378">Hydrolase</keyword>